<name>A0A1V4IER7_9CLOT</name>
<sequence length="278" mass="31141">MKKPIKRVAAIHDLCGIGKAALTNVIPVLATLGVEVCPVPTMILSTHTGGFGTPRILKLDGYINKAIEHYRSIDITFEGVFIGYLGNESCVNEVITSLEYLNNDNPLIIFDPIFGDDGHYYSNFDKNYAERLKEIMCYSDIITPNFTEACILADEDVKNDGNKDDILMISRKLRKLGSKDIVITSIPMPDRSKIGTAIYDWKKDSIEIIVSDRLDRSYPGTGDVFTSVLLGMLLKGNSLLESAKRSCEFVEKAIIESKRFDYPTKEGLLLEYALKYLY</sequence>
<dbReference type="Pfam" id="PF08543">
    <property type="entry name" value="Phos_pyr_kin"/>
    <property type="match status" value="1"/>
</dbReference>
<dbReference type="RefSeq" id="WP_079441586.1">
    <property type="nucleotide sequence ID" value="NZ_MZGT01000069.1"/>
</dbReference>
<evidence type="ECO:0000256" key="2">
    <source>
        <dbReference type="ARBA" id="ARBA00022679"/>
    </source>
</evidence>
<keyword evidence="3" id="KW-0547">Nucleotide-binding</keyword>
<dbReference type="Proteomes" id="UP000191056">
    <property type="component" value="Unassembled WGS sequence"/>
</dbReference>
<reference evidence="7 8" key="1">
    <citation type="submission" date="2017-03" db="EMBL/GenBank/DDBJ databases">
        <title>Genome sequence of Clostridium chromiireducens DSM 23318.</title>
        <authorList>
            <person name="Poehlein A."/>
            <person name="Daniel R."/>
        </authorList>
    </citation>
    <scope>NUCLEOTIDE SEQUENCE [LARGE SCALE GENOMIC DNA]</scope>
    <source>
        <strain evidence="7 8">DSM 23318</strain>
    </source>
</reference>
<evidence type="ECO:0000313" key="7">
    <source>
        <dbReference type="EMBL" id="OPJ58419.1"/>
    </source>
</evidence>
<dbReference type="InterPro" id="IPR029056">
    <property type="entry name" value="Ribokinase-like"/>
</dbReference>
<dbReference type="AlphaFoldDB" id="A0A1V4IER7"/>
<keyword evidence="8" id="KW-1185">Reference proteome</keyword>
<dbReference type="CDD" id="cd01173">
    <property type="entry name" value="pyridoxal_pyridoxamine_kinase"/>
    <property type="match status" value="1"/>
</dbReference>
<evidence type="ECO:0000259" key="6">
    <source>
        <dbReference type="Pfam" id="PF08543"/>
    </source>
</evidence>
<organism evidence="7 8">
    <name type="scientific">Clostridium chromiireducens</name>
    <dbReference type="NCBI Taxonomy" id="225345"/>
    <lineage>
        <taxon>Bacteria</taxon>
        <taxon>Bacillati</taxon>
        <taxon>Bacillota</taxon>
        <taxon>Clostridia</taxon>
        <taxon>Eubacteriales</taxon>
        <taxon>Clostridiaceae</taxon>
        <taxon>Clostridium</taxon>
    </lineage>
</organism>
<evidence type="ECO:0000313" key="8">
    <source>
        <dbReference type="Proteomes" id="UP000191056"/>
    </source>
</evidence>
<evidence type="ECO:0000256" key="5">
    <source>
        <dbReference type="ARBA" id="ARBA00022840"/>
    </source>
</evidence>
<proteinExistence type="predicted"/>
<accession>A0A1V4IER7</accession>
<evidence type="ECO:0000256" key="3">
    <source>
        <dbReference type="ARBA" id="ARBA00022741"/>
    </source>
</evidence>
<dbReference type="OrthoDB" id="9800808at2"/>
<dbReference type="GO" id="GO:0005829">
    <property type="term" value="C:cytosol"/>
    <property type="evidence" value="ECO:0007669"/>
    <property type="project" value="TreeGrafter"/>
</dbReference>
<dbReference type="GO" id="GO:0005524">
    <property type="term" value="F:ATP binding"/>
    <property type="evidence" value="ECO:0007669"/>
    <property type="project" value="UniProtKB-KW"/>
</dbReference>
<evidence type="ECO:0000256" key="1">
    <source>
        <dbReference type="ARBA" id="ARBA00012104"/>
    </source>
</evidence>
<dbReference type="EMBL" id="MZGT01000069">
    <property type="protein sequence ID" value="OPJ58419.1"/>
    <property type="molecule type" value="Genomic_DNA"/>
</dbReference>
<dbReference type="PANTHER" id="PTHR10534">
    <property type="entry name" value="PYRIDOXAL KINASE"/>
    <property type="match status" value="1"/>
</dbReference>
<gene>
    <name evidence="7" type="primary">pdxK</name>
    <name evidence="7" type="ORF">CLCHR_39340</name>
</gene>
<keyword evidence="5" id="KW-0067">ATP-binding</keyword>
<dbReference type="EC" id="2.7.1.35" evidence="1"/>
<evidence type="ECO:0000256" key="4">
    <source>
        <dbReference type="ARBA" id="ARBA00022777"/>
    </source>
</evidence>
<dbReference type="InterPro" id="IPR004625">
    <property type="entry name" value="PyrdxlKinase"/>
</dbReference>
<dbReference type="GO" id="GO:0009443">
    <property type="term" value="P:pyridoxal 5'-phosphate salvage"/>
    <property type="evidence" value="ECO:0007669"/>
    <property type="project" value="InterPro"/>
</dbReference>
<dbReference type="Gene3D" id="3.40.1190.20">
    <property type="match status" value="1"/>
</dbReference>
<dbReference type="InterPro" id="IPR013749">
    <property type="entry name" value="PM/HMP-P_kinase-1"/>
</dbReference>
<dbReference type="SUPFAM" id="SSF53613">
    <property type="entry name" value="Ribokinase-like"/>
    <property type="match status" value="1"/>
</dbReference>
<comment type="caution">
    <text evidence="7">The sequence shown here is derived from an EMBL/GenBank/DDBJ whole genome shotgun (WGS) entry which is preliminary data.</text>
</comment>
<dbReference type="STRING" id="225345.CLCHR_39340"/>
<dbReference type="GO" id="GO:0008478">
    <property type="term" value="F:pyridoxal kinase activity"/>
    <property type="evidence" value="ECO:0007669"/>
    <property type="project" value="UniProtKB-EC"/>
</dbReference>
<dbReference type="NCBIfam" id="NF005491">
    <property type="entry name" value="PRK07105.1"/>
    <property type="match status" value="1"/>
</dbReference>
<dbReference type="PANTHER" id="PTHR10534:SF2">
    <property type="entry name" value="PYRIDOXAL KINASE"/>
    <property type="match status" value="1"/>
</dbReference>
<feature type="domain" description="Pyridoxamine kinase/Phosphomethylpyrimidine kinase" evidence="6">
    <location>
        <begin position="62"/>
        <end position="258"/>
    </location>
</feature>
<keyword evidence="4 7" id="KW-0418">Kinase</keyword>
<keyword evidence="2 7" id="KW-0808">Transferase</keyword>
<protein>
    <recommendedName>
        <fullName evidence="1">pyridoxal kinase</fullName>
        <ecNumber evidence="1">2.7.1.35</ecNumber>
    </recommendedName>
</protein>